<dbReference type="PANTHER" id="PTHR12606">
    <property type="entry name" value="SENTRIN/SUMO-SPECIFIC PROTEASE"/>
    <property type="match status" value="1"/>
</dbReference>
<evidence type="ECO:0000256" key="1">
    <source>
        <dbReference type="ARBA" id="ARBA00005234"/>
    </source>
</evidence>
<feature type="compositionally biased region" description="Basic residues" evidence="5">
    <location>
        <begin position="1"/>
        <end position="18"/>
    </location>
</feature>
<dbReference type="AlphaFoldDB" id="A0A7J7IJ39"/>
<evidence type="ECO:0000259" key="6">
    <source>
        <dbReference type="PROSITE" id="PS50600"/>
    </source>
</evidence>
<evidence type="ECO:0000256" key="5">
    <source>
        <dbReference type="SAM" id="MobiDB-lite"/>
    </source>
</evidence>
<dbReference type="PROSITE" id="PS50600">
    <property type="entry name" value="ULP_PROTEASE"/>
    <property type="match status" value="1"/>
</dbReference>
<dbReference type="InterPro" id="IPR003653">
    <property type="entry name" value="Peptidase_C48_C"/>
</dbReference>
<name>A0A7J7IJ39_9RHOD</name>
<accession>A0A7J7IJ39</accession>
<comment type="caution">
    <text evidence="7">The sequence shown here is derived from an EMBL/GenBank/DDBJ whole genome shotgun (WGS) entry which is preliminary data.</text>
</comment>
<dbReference type="EMBL" id="VWRR01000008">
    <property type="protein sequence ID" value="KAF6003126.1"/>
    <property type="molecule type" value="Genomic_DNA"/>
</dbReference>
<dbReference type="GO" id="GO:0016929">
    <property type="term" value="F:deSUMOylase activity"/>
    <property type="evidence" value="ECO:0007669"/>
    <property type="project" value="TreeGrafter"/>
</dbReference>
<evidence type="ECO:0000313" key="8">
    <source>
        <dbReference type="Proteomes" id="UP000530660"/>
    </source>
</evidence>
<organism evidence="7 8">
    <name type="scientific">Cyanidiococcus yangmingshanensis</name>
    <dbReference type="NCBI Taxonomy" id="2690220"/>
    <lineage>
        <taxon>Eukaryota</taxon>
        <taxon>Rhodophyta</taxon>
        <taxon>Bangiophyceae</taxon>
        <taxon>Cyanidiales</taxon>
        <taxon>Cyanidiaceae</taxon>
        <taxon>Cyanidiococcus</taxon>
    </lineage>
</organism>
<protein>
    <submittedName>
        <fullName evidence="7">Specific peptidase</fullName>
    </submittedName>
</protein>
<dbReference type="OrthoDB" id="1939479at2759"/>
<keyword evidence="4" id="KW-0788">Thiol protease</keyword>
<reference evidence="7 8" key="1">
    <citation type="journal article" date="2020" name="J. Phycol.">
        <title>Comparative genome analysis reveals Cyanidiococcus gen. nov., a new extremophilic red algal genus sister to Cyanidioschyzon (Cyanidioschyzonaceae, Rhodophyta).</title>
        <authorList>
            <person name="Liu S.-L."/>
            <person name="Chiang Y.-R."/>
            <person name="Yoon H.S."/>
            <person name="Fu H.-Y."/>
        </authorList>
    </citation>
    <scope>NUCLEOTIDE SEQUENCE [LARGE SCALE GENOMIC DNA]</scope>
    <source>
        <strain evidence="7 8">THAL066</strain>
    </source>
</reference>
<dbReference type="GO" id="GO:0005634">
    <property type="term" value="C:nucleus"/>
    <property type="evidence" value="ECO:0007669"/>
    <property type="project" value="TreeGrafter"/>
</dbReference>
<dbReference type="Proteomes" id="UP000530660">
    <property type="component" value="Unassembled WGS sequence"/>
</dbReference>
<evidence type="ECO:0000256" key="3">
    <source>
        <dbReference type="ARBA" id="ARBA00022801"/>
    </source>
</evidence>
<dbReference type="PANTHER" id="PTHR12606:SF141">
    <property type="entry name" value="GH15225P-RELATED"/>
    <property type="match status" value="1"/>
</dbReference>
<dbReference type="InterPro" id="IPR038765">
    <property type="entry name" value="Papain-like_cys_pep_sf"/>
</dbReference>
<proteinExistence type="inferred from homology"/>
<evidence type="ECO:0000256" key="2">
    <source>
        <dbReference type="ARBA" id="ARBA00022670"/>
    </source>
</evidence>
<sequence length="363" mass="42694">MFRGRRRHSHRSLIRARPSKPGTVLSTCSQNAFKLIRRPSRARQARVVRSGAPSSQGYAISLVSLRRRGRPRHARNAPAKTRLYADKTTRSRSAIEAISWRDNSLHRYGRTNGRQELTPSERDLLRWAWSHSTREQILSRLCDVQICLRGCDLRCLRHPGWLNDEIMNAYMGMLNRQYRSQGVYCFNSFFYTRLTSPSYRFEFVHRWTRRAGLCIQRNSLLLVPVNVDQRHWILVAIDASRRELRCYDSMHSRDGWRVLPNLERWLYDELTDKRVKDPWLLSREWRTLLAHEHQPVPRQSDGGSCGVFSLLFAEALACNWPPERSRHLSPSKGVYCKFSFGQKDVPVLRKRIALELLQQRLER</sequence>
<dbReference type="SUPFAM" id="SSF54001">
    <property type="entry name" value="Cysteine proteinases"/>
    <property type="match status" value="1"/>
</dbReference>
<evidence type="ECO:0000256" key="4">
    <source>
        <dbReference type="ARBA" id="ARBA00022807"/>
    </source>
</evidence>
<keyword evidence="2" id="KW-0645">Protease</keyword>
<dbReference type="GO" id="GO:0006508">
    <property type="term" value="P:proteolysis"/>
    <property type="evidence" value="ECO:0007669"/>
    <property type="project" value="UniProtKB-KW"/>
</dbReference>
<dbReference type="Pfam" id="PF02902">
    <property type="entry name" value="Peptidase_C48"/>
    <property type="match status" value="1"/>
</dbReference>
<feature type="domain" description="Ubiquitin-like protease family profile" evidence="6">
    <location>
        <begin position="146"/>
        <end position="316"/>
    </location>
</feature>
<evidence type="ECO:0000313" key="7">
    <source>
        <dbReference type="EMBL" id="KAF6003126.1"/>
    </source>
</evidence>
<comment type="similarity">
    <text evidence="1">Belongs to the peptidase C48 family.</text>
</comment>
<dbReference type="Gene3D" id="3.40.395.10">
    <property type="entry name" value="Adenoviral Proteinase, Chain A"/>
    <property type="match status" value="1"/>
</dbReference>
<gene>
    <name evidence="7" type="primary">SENP5</name>
    <name evidence="7" type="ORF">F1559_004410</name>
</gene>
<keyword evidence="3" id="KW-0378">Hydrolase</keyword>
<dbReference type="GO" id="GO:0016926">
    <property type="term" value="P:protein desumoylation"/>
    <property type="evidence" value="ECO:0007669"/>
    <property type="project" value="TreeGrafter"/>
</dbReference>
<keyword evidence="8" id="KW-1185">Reference proteome</keyword>
<feature type="region of interest" description="Disordered" evidence="5">
    <location>
        <begin position="1"/>
        <end position="23"/>
    </location>
</feature>